<reference evidence="2 3" key="1">
    <citation type="submission" date="2018-07" db="EMBL/GenBank/DDBJ databases">
        <title>Draft genome of the type strain Streptomyces armeniacus ATCC 15676.</title>
        <authorList>
            <person name="Labana P."/>
            <person name="Gosse J.T."/>
            <person name="Boddy C.N."/>
        </authorList>
    </citation>
    <scope>NUCLEOTIDE SEQUENCE [LARGE SCALE GENOMIC DNA]</scope>
    <source>
        <strain evidence="2 3">ATCC 15676</strain>
    </source>
</reference>
<protein>
    <submittedName>
        <fullName evidence="2">XRE family transcriptional regulator</fullName>
    </submittedName>
</protein>
<dbReference type="SMART" id="SM00530">
    <property type="entry name" value="HTH_XRE"/>
    <property type="match status" value="1"/>
</dbReference>
<dbReference type="Proteomes" id="UP000254425">
    <property type="component" value="Chromosome"/>
</dbReference>
<evidence type="ECO:0000313" key="2">
    <source>
        <dbReference type="EMBL" id="AXK33479.1"/>
    </source>
</evidence>
<dbReference type="EMBL" id="CP031320">
    <property type="protein sequence ID" value="AXK33479.1"/>
    <property type="molecule type" value="Genomic_DNA"/>
</dbReference>
<evidence type="ECO:0000259" key="1">
    <source>
        <dbReference type="PROSITE" id="PS50943"/>
    </source>
</evidence>
<dbReference type="PROSITE" id="PS50943">
    <property type="entry name" value="HTH_CROC1"/>
    <property type="match status" value="1"/>
</dbReference>
<evidence type="ECO:0000313" key="3">
    <source>
        <dbReference type="Proteomes" id="UP000254425"/>
    </source>
</evidence>
<dbReference type="RefSeq" id="WP_208878352.1">
    <property type="nucleotide sequence ID" value="NZ_CP031320.1"/>
</dbReference>
<dbReference type="CDD" id="cd00093">
    <property type="entry name" value="HTH_XRE"/>
    <property type="match status" value="1"/>
</dbReference>
<name>A0A345XPB3_9ACTN</name>
<dbReference type="InterPro" id="IPR001387">
    <property type="entry name" value="Cro/C1-type_HTH"/>
</dbReference>
<dbReference type="Pfam" id="PF01381">
    <property type="entry name" value="HTH_3"/>
    <property type="match status" value="1"/>
</dbReference>
<dbReference type="AlphaFoldDB" id="A0A345XPB3"/>
<feature type="domain" description="HTH cro/C1-type" evidence="1">
    <location>
        <begin position="13"/>
        <end position="67"/>
    </location>
</feature>
<gene>
    <name evidence="2" type="ORF">DVA86_13285</name>
</gene>
<dbReference type="Gene3D" id="1.10.260.40">
    <property type="entry name" value="lambda repressor-like DNA-binding domains"/>
    <property type="match status" value="1"/>
</dbReference>
<sequence>MAAPRAVEVGHRIATARRLARMTQRDLSAASDVSYGMVRAVERGARTPGDEVLDALAAALGVDPSRLRGERVTGDSRMQAALPGLSAVVATYDVPEDGPVRPLDALRTAVAEAVSWRLGSQYLRLAQRAPELLGELQRALHKARDGGERAELAELLTAAYRAADAVAYKAGAHDLSARLVELMRWAATQSGDPLLDSAAAYVRGETFFAAGAHAAGLQVLEAAIDRTPAADSPEARAARGALHMRAAVLAGRAGDADGAERHLGEARRLGDTVPEDVYAGTAFGPSSVRIHEVSVSVGLGNDHLRRALAIAREWVPPQDLPAERRSSFHVEVGRAQLWSGLRDEAFESLKTARRIAPQHARDHQWVREDIATLRRLKRAAREELSHFADWCRVI</sequence>
<dbReference type="KEGG" id="sarm:DVA86_13285"/>
<dbReference type="InterPro" id="IPR010982">
    <property type="entry name" value="Lambda_DNA-bd_dom_sf"/>
</dbReference>
<keyword evidence="3" id="KW-1185">Reference proteome</keyword>
<accession>A0A345XPB3</accession>
<proteinExistence type="predicted"/>
<organism evidence="2 3">
    <name type="scientific">Streptomyces armeniacus</name>
    <dbReference type="NCBI Taxonomy" id="83291"/>
    <lineage>
        <taxon>Bacteria</taxon>
        <taxon>Bacillati</taxon>
        <taxon>Actinomycetota</taxon>
        <taxon>Actinomycetes</taxon>
        <taxon>Kitasatosporales</taxon>
        <taxon>Streptomycetaceae</taxon>
        <taxon>Streptomyces</taxon>
    </lineage>
</organism>
<dbReference type="SUPFAM" id="SSF47413">
    <property type="entry name" value="lambda repressor-like DNA-binding domains"/>
    <property type="match status" value="1"/>
</dbReference>
<dbReference type="Gene3D" id="1.25.40.10">
    <property type="entry name" value="Tetratricopeptide repeat domain"/>
    <property type="match status" value="1"/>
</dbReference>
<dbReference type="GO" id="GO:0003677">
    <property type="term" value="F:DNA binding"/>
    <property type="evidence" value="ECO:0007669"/>
    <property type="project" value="InterPro"/>
</dbReference>
<dbReference type="InterPro" id="IPR011990">
    <property type="entry name" value="TPR-like_helical_dom_sf"/>
</dbReference>